<dbReference type="Gene3D" id="1.10.443.10">
    <property type="entry name" value="Intergrase catalytic core"/>
    <property type="match status" value="1"/>
</dbReference>
<keyword evidence="4" id="KW-0233">DNA recombination</keyword>
<dbReference type="InterPro" id="IPR044068">
    <property type="entry name" value="CB"/>
</dbReference>
<evidence type="ECO:0000259" key="7">
    <source>
        <dbReference type="PROSITE" id="PS51900"/>
    </source>
</evidence>
<dbReference type="GO" id="GO:0003677">
    <property type="term" value="F:DNA binding"/>
    <property type="evidence" value="ECO:0007669"/>
    <property type="project" value="UniProtKB-UniRule"/>
</dbReference>
<feature type="domain" description="Tyr recombinase" evidence="6">
    <location>
        <begin position="206"/>
        <end position="385"/>
    </location>
</feature>
<dbReference type="Gene3D" id="3.30.160.390">
    <property type="entry name" value="Integrase, DNA-binding domain"/>
    <property type="match status" value="1"/>
</dbReference>
<dbReference type="GO" id="GO:0015074">
    <property type="term" value="P:DNA integration"/>
    <property type="evidence" value="ECO:0007669"/>
    <property type="project" value="UniProtKB-KW"/>
</dbReference>
<evidence type="ECO:0000256" key="5">
    <source>
        <dbReference type="PROSITE-ProRule" id="PRU01248"/>
    </source>
</evidence>
<evidence type="ECO:0000256" key="2">
    <source>
        <dbReference type="ARBA" id="ARBA00022908"/>
    </source>
</evidence>
<dbReference type="Gene3D" id="1.10.150.130">
    <property type="match status" value="1"/>
</dbReference>
<dbReference type="InterPro" id="IPR010998">
    <property type="entry name" value="Integrase_recombinase_N"/>
</dbReference>
<dbReference type="CDD" id="cd00801">
    <property type="entry name" value="INT_P4_C"/>
    <property type="match status" value="1"/>
</dbReference>
<dbReference type="PROSITE" id="PS51900">
    <property type="entry name" value="CB"/>
    <property type="match status" value="1"/>
</dbReference>
<name>A0A9D2HF13_9BACT</name>
<dbReference type="AlphaFoldDB" id="A0A9D2HF13"/>
<dbReference type="PANTHER" id="PTHR30629:SF2">
    <property type="entry name" value="PROPHAGE INTEGRASE INTS-RELATED"/>
    <property type="match status" value="1"/>
</dbReference>
<dbReference type="InterPro" id="IPR011010">
    <property type="entry name" value="DNA_brk_join_enz"/>
</dbReference>
<evidence type="ECO:0000256" key="3">
    <source>
        <dbReference type="ARBA" id="ARBA00023125"/>
    </source>
</evidence>
<evidence type="ECO:0000256" key="1">
    <source>
        <dbReference type="ARBA" id="ARBA00008857"/>
    </source>
</evidence>
<dbReference type="Pfam" id="PF22022">
    <property type="entry name" value="Phage_int_M"/>
    <property type="match status" value="1"/>
</dbReference>
<dbReference type="InterPro" id="IPR038488">
    <property type="entry name" value="Integrase_DNA-bd_sf"/>
</dbReference>
<keyword evidence="2" id="KW-0229">DNA integration</keyword>
<keyword evidence="3 5" id="KW-0238">DNA-binding</keyword>
<comment type="caution">
    <text evidence="8">The sequence shown here is derived from an EMBL/GenBank/DDBJ whole genome shotgun (WGS) entry which is preliminary data.</text>
</comment>
<evidence type="ECO:0000256" key="4">
    <source>
        <dbReference type="ARBA" id="ARBA00023172"/>
    </source>
</evidence>
<protein>
    <submittedName>
        <fullName evidence="8">Tyrosine-type recombinase/integrase</fullName>
    </submittedName>
</protein>
<organism evidence="8 9">
    <name type="scientific">Candidatus Mailhella merdigallinarum</name>
    <dbReference type="NCBI Taxonomy" id="2838658"/>
    <lineage>
        <taxon>Bacteria</taxon>
        <taxon>Pseudomonadati</taxon>
        <taxon>Thermodesulfobacteriota</taxon>
        <taxon>Desulfovibrionia</taxon>
        <taxon>Desulfovibrionales</taxon>
        <taxon>Desulfovibrionaceae</taxon>
        <taxon>Mailhella</taxon>
    </lineage>
</organism>
<dbReference type="InterPro" id="IPR050808">
    <property type="entry name" value="Phage_Integrase"/>
</dbReference>
<dbReference type="Pfam" id="PF00589">
    <property type="entry name" value="Phage_integrase"/>
    <property type="match status" value="1"/>
</dbReference>
<dbReference type="Pfam" id="PF13356">
    <property type="entry name" value="Arm-DNA-bind_3"/>
    <property type="match status" value="1"/>
</dbReference>
<dbReference type="Proteomes" id="UP000824225">
    <property type="component" value="Unassembled WGS sequence"/>
</dbReference>
<evidence type="ECO:0000313" key="8">
    <source>
        <dbReference type="EMBL" id="HJA08976.1"/>
    </source>
</evidence>
<dbReference type="EMBL" id="DXAN01000023">
    <property type="protein sequence ID" value="HJA08976.1"/>
    <property type="molecule type" value="Genomic_DNA"/>
</dbReference>
<reference evidence="8" key="2">
    <citation type="submission" date="2021-04" db="EMBL/GenBank/DDBJ databases">
        <authorList>
            <person name="Gilroy R."/>
        </authorList>
    </citation>
    <scope>NUCLEOTIDE SEQUENCE</scope>
    <source>
        <strain evidence="8">CHK186-16707</strain>
    </source>
</reference>
<proteinExistence type="inferred from homology"/>
<dbReference type="GO" id="GO:0006310">
    <property type="term" value="P:DNA recombination"/>
    <property type="evidence" value="ECO:0007669"/>
    <property type="project" value="UniProtKB-KW"/>
</dbReference>
<dbReference type="InterPro" id="IPR002104">
    <property type="entry name" value="Integrase_catalytic"/>
</dbReference>
<dbReference type="PANTHER" id="PTHR30629">
    <property type="entry name" value="PROPHAGE INTEGRASE"/>
    <property type="match status" value="1"/>
</dbReference>
<dbReference type="InterPro" id="IPR025166">
    <property type="entry name" value="Integrase_DNA_bind_dom"/>
</dbReference>
<dbReference type="InterPro" id="IPR013762">
    <property type="entry name" value="Integrase-like_cat_sf"/>
</dbReference>
<feature type="domain" description="Core-binding (CB)" evidence="7">
    <location>
        <begin position="101"/>
        <end position="182"/>
    </location>
</feature>
<dbReference type="InterPro" id="IPR053876">
    <property type="entry name" value="Phage_int_M"/>
</dbReference>
<evidence type="ECO:0000313" key="9">
    <source>
        <dbReference type="Proteomes" id="UP000824225"/>
    </source>
</evidence>
<accession>A0A9D2HF13</accession>
<evidence type="ECO:0000259" key="6">
    <source>
        <dbReference type="PROSITE" id="PS51898"/>
    </source>
</evidence>
<gene>
    <name evidence="8" type="ORF">H9962_07290</name>
</gene>
<sequence>MKLSDAAVRNARANGKVQKLSDGGGLYLHVTATGSKLWRLAYRFEGKQKLLSFGAYPAVSLKDARHRRDEAKELLARGIDPGEEKKQAREEKLAKEREERDTFEFVAREWFAKYEPTLSEKHAKKLRRYLENTIFPVIGGKPVTQLEPADFLQLVQPSERLGHHETAHKLMRLCGQVTRYARITGRVKYDVAAGLTEALTPVQTTHFAAVTLPDDIGQLLRDIDAYVGYTSVVYCLKILPYVFTRPSELRLAHWSEFDFKNAAWIIPASRMKMRREHVVPLSKQVLVLLKELHAYTGNGELLFPSARALTTPISDAAPLAALRRMGYAKETMTLHGFRAMASTRLNELGFRADVIEAQLAHKEPDTVRLAYNRAEYMEERRQLMQKWANYLDELRSTKQ</sequence>
<dbReference type="SUPFAM" id="SSF56349">
    <property type="entry name" value="DNA breaking-rejoining enzymes"/>
    <property type="match status" value="1"/>
</dbReference>
<comment type="similarity">
    <text evidence="1">Belongs to the 'phage' integrase family.</text>
</comment>
<reference evidence="8" key="1">
    <citation type="journal article" date="2021" name="PeerJ">
        <title>Extensive microbial diversity within the chicken gut microbiome revealed by metagenomics and culture.</title>
        <authorList>
            <person name="Gilroy R."/>
            <person name="Ravi A."/>
            <person name="Getino M."/>
            <person name="Pursley I."/>
            <person name="Horton D.L."/>
            <person name="Alikhan N.F."/>
            <person name="Baker D."/>
            <person name="Gharbi K."/>
            <person name="Hall N."/>
            <person name="Watson M."/>
            <person name="Adriaenssens E.M."/>
            <person name="Foster-Nyarko E."/>
            <person name="Jarju S."/>
            <person name="Secka A."/>
            <person name="Antonio M."/>
            <person name="Oren A."/>
            <person name="Chaudhuri R.R."/>
            <person name="La Ragione R."/>
            <person name="Hildebrand F."/>
            <person name="Pallen M.J."/>
        </authorList>
    </citation>
    <scope>NUCLEOTIDE SEQUENCE</scope>
    <source>
        <strain evidence="8">CHK186-16707</strain>
    </source>
</reference>
<dbReference type="PROSITE" id="PS51898">
    <property type="entry name" value="TYR_RECOMBINASE"/>
    <property type="match status" value="1"/>
</dbReference>